<comment type="caution">
    <text evidence="2">The sequence shown here is derived from an EMBL/GenBank/DDBJ whole genome shotgun (WGS) entry which is preliminary data.</text>
</comment>
<accession>A0A9P6A097</accession>
<dbReference type="SUPFAM" id="SSF56219">
    <property type="entry name" value="DNase I-like"/>
    <property type="match status" value="1"/>
</dbReference>
<dbReference type="InterPro" id="IPR013783">
    <property type="entry name" value="Ig-like_fold"/>
</dbReference>
<dbReference type="AlphaFoldDB" id="A0A9P6A097"/>
<gene>
    <name evidence="2" type="ORF">BDN71DRAFT_1444728</name>
</gene>
<dbReference type="Proteomes" id="UP000807025">
    <property type="component" value="Unassembled WGS sequence"/>
</dbReference>
<sequence length="955" mass="106465">MPPSARSALIGRPPTAQRTMSEILNEVRALLLPADDAQVVLDVLVADEEKPSNPGSSDQPHLLALVSHISSGSSQAGGHEEGSIFLLRRSPSERFEIQRVFPIFRDLSLNLAQSRRATLDLSATAKPVSNQPRTGFVLTLRPGSQISPLVLTAFDTHNLRFLLSECKRLQELALTYSTDQGTAYPWLLPYTLRKNTQPIMSQMPMDLRVLNKPLHEQLSPASAGLSGDDAADMSLIRDHWVRKQARDACHKGTYQLTLRVGTFNVNGKPPLEDLAAWTRGPEPFASKQPPLENLSPLSIGLSERPPSDLPTALSSNASSLDRDPDIFVFGFQELDLSTEALLYSTSTIKEDSWAAAIFASLGNKASQYTKLASKQLVGMLIIIVVKADLKPCFSDVRLSATGAGIMGVLGNKGGTAVRFAFTPSAQDDGSSRDFRPTILTFVNTHLAAFDEMVDKRNMDFHDLSKRLGFSSYAPVDAVNLPQTSIYESDVLIWMVNLNYRIDLPDGEVRSILRTWPEDTRYRTLLKYDQLRIAIAGRRAFELFKEFTINHHPSYRYGSGMTDELGYDLKRRPAWTDRILHLASPSVRVKQLNYQVHPTVTLSDHRPVSAEFIVPIDVLPESEYHESVRRLLRQVAPTSPQEEVRPIISVEDASIHFGQIRYKQLVSRTIRVKNTGKVPCCWRFIPIAPNEAISPEWLRILPLNGLLLPSEVASITLEINIETKEAATLNLRPNVLGAALILHTAFGKDHYISVGAEYQYSCFANDLNRLTHLPGPVRSLRSQDELLPENRGVNAPREIMRLVNWLMESGDISELLDSPSDPQVVAQLREHLDTGTDFPHPVGNVDPAISRAFWDTLWELIMSLTEPIVPFSLQARCTQMTSRDEAFEFLSELTPTAVNVWISVTAFLQFLCQPDSYETARRVATTCFPALLPDDPNPQSTPISPLAKVNFILYFI</sequence>
<dbReference type="OrthoDB" id="7862313at2759"/>
<name>A0A9P6A097_PLEER</name>
<evidence type="ECO:0000259" key="1">
    <source>
        <dbReference type="SMART" id="SM00128"/>
    </source>
</evidence>
<dbReference type="GO" id="GO:0004439">
    <property type="term" value="F:phosphatidylinositol-4,5-bisphosphate 5-phosphatase activity"/>
    <property type="evidence" value="ECO:0007669"/>
    <property type="project" value="TreeGrafter"/>
</dbReference>
<keyword evidence="3" id="KW-1185">Reference proteome</keyword>
<dbReference type="InterPro" id="IPR046985">
    <property type="entry name" value="IP5"/>
</dbReference>
<dbReference type="GO" id="GO:0046856">
    <property type="term" value="P:phosphatidylinositol dephosphorylation"/>
    <property type="evidence" value="ECO:0007669"/>
    <property type="project" value="InterPro"/>
</dbReference>
<dbReference type="InterPro" id="IPR048869">
    <property type="entry name" value="OCRL-1_2_ASH"/>
</dbReference>
<feature type="domain" description="Inositol polyphosphate-related phosphatase" evidence="1">
    <location>
        <begin position="295"/>
        <end position="619"/>
    </location>
</feature>
<dbReference type="Gene3D" id="2.60.40.10">
    <property type="entry name" value="Immunoglobulins"/>
    <property type="match status" value="1"/>
</dbReference>
<dbReference type="Gene3D" id="1.10.555.10">
    <property type="entry name" value="Rho GTPase activation protein"/>
    <property type="match status" value="1"/>
</dbReference>
<organism evidence="2 3">
    <name type="scientific">Pleurotus eryngii</name>
    <name type="common">Boletus of the steppes</name>
    <dbReference type="NCBI Taxonomy" id="5323"/>
    <lineage>
        <taxon>Eukaryota</taxon>
        <taxon>Fungi</taxon>
        <taxon>Dikarya</taxon>
        <taxon>Basidiomycota</taxon>
        <taxon>Agaricomycotina</taxon>
        <taxon>Agaricomycetes</taxon>
        <taxon>Agaricomycetidae</taxon>
        <taxon>Agaricales</taxon>
        <taxon>Pleurotineae</taxon>
        <taxon>Pleurotaceae</taxon>
        <taxon>Pleurotus</taxon>
    </lineage>
</organism>
<dbReference type="InterPro" id="IPR036691">
    <property type="entry name" value="Endo/exonu/phosph_ase_sf"/>
</dbReference>
<dbReference type="Pfam" id="PF21310">
    <property type="entry name" value="OCRL-like_ASH"/>
    <property type="match status" value="1"/>
</dbReference>
<protein>
    <submittedName>
        <fullName evidence="2">DNase I-like protein</fullName>
    </submittedName>
</protein>
<evidence type="ECO:0000313" key="3">
    <source>
        <dbReference type="Proteomes" id="UP000807025"/>
    </source>
</evidence>
<dbReference type="SMART" id="SM00128">
    <property type="entry name" value="IPPc"/>
    <property type="match status" value="1"/>
</dbReference>
<evidence type="ECO:0000313" key="2">
    <source>
        <dbReference type="EMBL" id="KAF9497553.1"/>
    </source>
</evidence>
<dbReference type="PANTHER" id="PTHR11200">
    <property type="entry name" value="INOSITOL 5-PHOSPHATASE"/>
    <property type="match status" value="1"/>
</dbReference>
<dbReference type="InterPro" id="IPR008936">
    <property type="entry name" value="Rho_GTPase_activation_prot"/>
</dbReference>
<dbReference type="InterPro" id="IPR000300">
    <property type="entry name" value="IPPc"/>
</dbReference>
<dbReference type="EMBL" id="MU154543">
    <property type="protein sequence ID" value="KAF9497553.1"/>
    <property type="molecule type" value="Genomic_DNA"/>
</dbReference>
<dbReference type="PANTHER" id="PTHR11200:SF300">
    <property type="entry name" value="TYPE II INOSITOL 1,4,5-TRISPHOSPHATE 5-PHOSPHATASE"/>
    <property type="match status" value="1"/>
</dbReference>
<proteinExistence type="predicted"/>
<dbReference type="Gene3D" id="3.60.10.10">
    <property type="entry name" value="Endonuclease/exonuclease/phosphatase"/>
    <property type="match status" value="1"/>
</dbReference>
<reference evidence="2" key="1">
    <citation type="submission" date="2020-11" db="EMBL/GenBank/DDBJ databases">
        <authorList>
            <consortium name="DOE Joint Genome Institute"/>
            <person name="Ahrendt S."/>
            <person name="Riley R."/>
            <person name="Andreopoulos W."/>
            <person name="Labutti K."/>
            <person name="Pangilinan J."/>
            <person name="Ruiz-Duenas F.J."/>
            <person name="Barrasa J.M."/>
            <person name="Sanchez-Garcia M."/>
            <person name="Camarero S."/>
            <person name="Miyauchi S."/>
            <person name="Serrano A."/>
            <person name="Linde D."/>
            <person name="Babiker R."/>
            <person name="Drula E."/>
            <person name="Ayuso-Fernandez I."/>
            <person name="Pacheco R."/>
            <person name="Padilla G."/>
            <person name="Ferreira P."/>
            <person name="Barriuso J."/>
            <person name="Kellner H."/>
            <person name="Castanera R."/>
            <person name="Alfaro M."/>
            <person name="Ramirez L."/>
            <person name="Pisabarro A.G."/>
            <person name="Kuo A."/>
            <person name="Tritt A."/>
            <person name="Lipzen A."/>
            <person name="He G."/>
            <person name="Yan M."/>
            <person name="Ng V."/>
            <person name="Cullen D."/>
            <person name="Martin F."/>
            <person name="Rosso M.-N."/>
            <person name="Henrissat B."/>
            <person name="Hibbett D."/>
            <person name="Martinez A.T."/>
            <person name="Grigoriev I.V."/>
        </authorList>
    </citation>
    <scope>NUCLEOTIDE SEQUENCE</scope>
    <source>
        <strain evidence="2">ATCC 90797</strain>
    </source>
</reference>
<dbReference type="Pfam" id="PF22669">
    <property type="entry name" value="Exo_endo_phos2"/>
    <property type="match status" value="1"/>
</dbReference>
<feature type="non-terminal residue" evidence="2">
    <location>
        <position position="955"/>
    </location>
</feature>